<sequence>MTIMQEDVIDLFYVNEEENYISLIISDHLEWDEKNEKLLLLQRKINTYLAYLESGQVYETNPESKDMNVYIALTSMYAPNEEALKFFRLLVPIVEDAGFHFKWSVA</sequence>
<name>A0ABQ4PS25_9GAMM</name>
<evidence type="ECO:0000313" key="1">
    <source>
        <dbReference type="EMBL" id="GIU52484.1"/>
    </source>
</evidence>
<dbReference type="Proteomes" id="UP000887104">
    <property type="component" value="Unassembled WGS sequence"/>
</dbReference>
<accession>A0ABQ4PS25</accession>
<comment type="caution">
    <text evidence="1">The sequence shown here is derived from an EMBL/GenBank/DDBJ whole genome shotgun (WGS) entry which is preliminary data.</text>
</comment>
<dbReference type="Pfam" id="PF20212">
    <property type="entry name" value="DUF6572"/>
    <property type="match status" value="1"/>
</dbReference>
<evidence type="ECO:0000313" key="2">
    <source>
        <dbReference type="Proteomes" id="UP000887104"/>
    </source>
</evidence>
<reference evidence="1" key="1">
    <citation type="submission" date="2021-05" db="EMBL/GenBank/DDBJ databases">
        <title>Molecular characterization for Shewanella algae harboring chromosomal blaOXA-55-like strains isolated from clinical and environment sample.</title>
        <authorList>
            <person name="Ohama Y."/>
            <person name="Aoki K."/>
            <person name="Harada S."/>
            <person name="Moriya K."/>
            <person name="Ishii Y."/>
            <person name="Tateda K."/>
        </authorList>
    </citation>
    <scope>NUCLEOTIDE SEQUENCE</scope>
    <source>
        <strain evidence="1">JCM 11563</strain>
    </source>
</reference>
<dbReference type="EMBL" id="BPEY01000188">
    <property type="protein sequence ID" value="GIU52484.1"/>
    <property type="molecule type" value="Genomic_DNA"/>
</dbReference>
<keyword evidence="2" id="KW-1185">Reference proteome</keyword>
<dbReference type="RefSeq" id="WP_220783505.1">
    <property type="nucleotide sequence ID" value="NZ_BPEY01000188.1"/>
</dbReference>
<organism evidence="1 2">
    <name type="scientific">Shewanella sairae</name>
    <dbReference type="NCBI Taxonomy" id="190310"/>
    <lineage>
        <taxon>Bacteria</taxon>
        <taxon>Pseudomonadati</taxon>
        <taxon>Pseudomonadota</taxon>
        <taxon>Gammaproteobacteria</taxon>
        <taxon>Alteromonadales</taxon>
        <taxon>Shewanellaceae</taxon>
        <taxon>Shewanella</taxon>
    </lineage>
</organism>
<proteinExistence type="predicted"/>
<protein>
    <submittedName>
        <fullName evidence="1">Uncharacterized protein</fullName>
    </submittedName>
</protein>
<dbReference type="InterPro" id="IPR046702">
    <property type="entry name" value="DUF6572"/>
</dbReference>
<gene>
    <name evidence="1" type="ORF">TUM4438_45340</name>
</gene>